<evidence type="ECO:0000256" key="7">
    <source>
        <dbReference type="ARBA" id="ARBA00023242"/>
    </source>
</evidence>
<dbReference type="Proteomes" id="UP000634136">
    <property type="component" value="Unassembled WGS sequence"/>
</dbReference>
<dbReference type="InterPro" id="IPR057672">
    <property type="entry name" value="TPR_IPO4/5"/>
</dbReference>
<organism evidence="9 10">
    <name type="scientific">Senna tora</name>
    <dbReference type="NCBI Taxonomy" id="362788"/>
    <lineage>
        <taxon>Eukaryota</taxon>
        <taxon>Viridiplantae</taxon>
        <taxon>Streptophyta</taxon>
        <taxon>Embryophyta</taxon>
        <taxon>Tracheophyta</taxon>
        <taxon>Spermatophyta</taxon>
        <taxon>Magnoliopsida</taxon>
        <taxon>eudicotyledons</taxon>
        <taxon>Gunneridae</taxon>
        <taxon>Pentapetalae</taxon>
        <taxon>rosids</taxon>
        <taxon>fabids</taxon>
        <taxon>Fabales</taxon>
        <taxon>Fabaceae</taxon>
        <taxon>Caesalpinioideae</taxon>
        <taxon>Cassia clade</taxon>
        <taxon>Senna</taxon>
    </lineage>
</organism>
<dbReference type="Gene3D" id="1.25.10.10">
    <property type="entry name" value="Leucine-rich Repeat Variant"/>
    <property type="match status" value="2"/>
</dbReference>
<comment type="caution">
    <text evidence="9">The sequence shown here is derived from an EMBL/GenBank/DDBJ whole genome shotgun (WGS) entry which is preliminary data.</text>
</comment>
<keyword evidence="3" id="KW-0813">Transport</keyword>
<sequence length="747" mass="84348">MESEFSSQLQSQVFEVLSSNDNSPMEVLFSHLFSREQSQKSHAHAFFECSKRHYPDVLFIKLCFLIRCSPRVETRANAIRVVRFVRICDLWPKLREMAQSTLKGHFLAYLREESSMAVLRMFCVVMGETVREVCKGGKQWPELIEFVLTSLGKTNDEKLLETALLVLANLPRDCRSFICDALKGSIQVIHSSFLSGLASASPDVQVASFGAVLTLVALFSDPSNPGLFHDLLRAMMVGIFSLLRCPQDGYVHIAFKELINLVQEGPQPLRPYMSDMVLDMLQIAENSSLNEEIHCCALRLVISMTELQEFNPILLSLPHETLVRLFLVPMKMLLCVKEDMMQNELKSELDGNTGKINVYKFGLGCLYQLSITLGESKIVPIALELLPHYLNSSEWKMRHAGITMLTVLAKEFSFETQILMEDSLGQVLAKIIELFQDSHFQVRWAAFNFMVIPTTFVQVVQILYHSRLVLAFVAALDNEQNNKVKEQAASAMLFFLKNTLPDSLLFCQDVDIVMVKLLVLLQGNENAKDRSIVLSAFNIVAERSRKVALEHHVNYLTILVEACNDNNSEVKEEAARGIRICAELGSMQFKPFINRILPKLNILMQHPNQQLSENAKAHDIAVSVLGRICVCHRDCIDASKLVPAWLSLLPLKDDLNEAKLMHEQLCLMAARLDKELLGPGNQNLVKIIAVFVEVIGMGDKLATMETVKNMSNLLREFWRTIPRSSLELILLSFNSQQQDLLLSLVST</sequence>
<keyword evidence="6" id="KW-0653">Protein transport</keyword>
<evidence type="ECO:0000259" key="8">
    <source>
        <dbReference type="Pfam" id="PF25780"/>
    </source>
</evidence>
<dbReference type="EMBL" id="JAAIUW010000005">
    <property type="protein sequence ID" value="KAF7831139.1"/>
    <property type="molecule type" value="Genomic_DNA"/>
</dbReference>
<dbReference type="InterPro" id="IPR040122">
    <property type="entry name" value="Importin_beta"/>
</dbReference>
<evidence type="ECO:0000256" key="3">
    <source>
        <dbReference type="ARBA" id="ARBA00022448"/>
    </source>
</evidence>
<keyword evidence="4" id="KW-0963">Cytoplasm</keyword>
<dbReference type="GO" id="GO:0005737">
    <property type="term" value="C:cytoplasm"/>
    <property type="evidence" value="ECO:0007669"/>
    <property type="project" value="UniProtKB-SubCell"/>
</dbReference>
<evidence type="ECO:0000313" key="10">
    <source>
        <dbReference type="Proteomes" id="UP000634136"/>
    </source>
</evidence>
<gene>
    <name evidence="9" type="ORF">G2W53_013472</name>
</gene>
<feature type="domain" description="IPO4/5-like TPR repeats" evidence="8">
    <location>
        <begin position="120"/>
        <end position="277"/>
    </location>
</feature>
<proteinExistence type="predicted"/>
<dbReference type="AlphaFoldDB" id="A0A834WSS1"/>
<dbReference type="OrthoDB" id="543373at2759"/>
<accession>A0A834WSS1</accession>
<dbReference type="InterPro" id="IPR011989">
    <property type="entry name" value="ARM-like"/>
</dbReference>
<dbReference type="Pfam" id="PF25780">
    <property type="entry name" value="TPR_IPO5"/>
    <property type="match status" value="1"/>
</dbReference>
<evidence type="ECO:0000256" key="1">
    <source>
        <dbReference type="ARBA" id="ARBA00004123"/>
    </source>
</evidence>
<evidence type="ECO:0000256" key="2">
    <source>
        <dbReference type="ARBA" id="ARBA00004496"/>
    </source>
</evidence>
<evidence type="ECO:0000313" key="9">
    <source>
        <dbReference type="EMBL" id="KAF7831139.1"/>
    </source>
</evidence>
<keyword evidence="10" id="KW-1185">Reference proteome</keyword>
<keyword evidence="5" id="KW-0677">Repeat</keyword>
<dbReference type="InterPro" id="IPR016024">
    <property type="entry name" value="ARM-type_fold"/>
</dbReference>
<evidence type="ECO:0000256" key="6">
    <source>
        <dbReference type="ARBA" id="ARBA00022927"/>
    </source>
</evidence>
<dbReference type="SUPFAM" id="SSF48371">
    <property type="entry name" value="ARM repeat"/>
    <property type="match status" value="1"/>
</dbReference>
<evidence type="ECO:0000256" key="4">
    <source>
        <dbReference type="ARBA" id="ARBA00022490"/>
    </source>
</evidence>
<reference evidence="9" key="1">
    <citation type="submission" date="2020-09" db="EMBL/GenBank/DDBJ databases">
        <title>Genome-Enabled Discovery of Anthraquinone Biosynthesis in Senna tora.</title>
        <authorList>
            <person name="Kang S.-H."/>
            <person name="Pandey R.P."/>
            <person name="Lee C.-M."/>
            <person name="Sim J.-S."/>
            <person name="Jeong J.-T."/>
            <person name="Choi B.-S."/>
            <person name="Jung M."/>
            <person name="Ginzburg D."/>
            <person name="Zhao K."/>
            <person name="Won S.Y."/>
            <person name="Oh T.-J."/>
            <person name="Yu Y."/>
            <person name="Kim N.-H."/>
            <person name="Lee O.R."/>
            <person name="Lee T.-H."/>
            <person name="Bashyal P."/>
            <person name="Kim T.-S."/>
            <person name="Lee W.-H."/>
            <person name="Kawkins C."/>
            <person name="Kim C.-K."/>
            <person name="Kim J.S."/>
            <person name="Ahn B.O."/>
            <person name="Rhee S.Y."/>
            <person name="Sohng J.K."/>
        </authorList>
    </citation>
    <scope>NUCLEOTIDE SEQUENCE</scope>
    <source>
        <tissue evidence="9">Leaf</tissue>
    </source>
</reference>
<protein>
    <submittedName>
        <fullName evidence="9">Importin-5-like</fullName>
    </submittedName>
</protein>
<dbReference type="PANTHER" id="PTHR10527">
    <property type="entry name" value="IMPORTIN BETA"/>
    <property type="match status" value="1"/>
</dbReference>
<keyword evidence="7" id="KW-0539">Nucleus</keyword>
<name>A0A834WSS1_9FABA</name>
<comment type="subcellular location">
    <subcellularLocation>
        <location evidence="2">Cytoplasm</location>
    </subcellularLocation>
    <subcellularLocation>
        <location evidence="1">Nucleus</location>
    </subcellularLocation>
</comment>
<dbReference type="GO" id="GO:0006606">
    <property type="term" value="P:protein import into nucleus"/>
    <property type="evidence" value="ECO:0007669"/>
    <property type="project" value="InterPro"/>
</dbReference>
<evidence type="ECO:0000256" key="5">
    <source>
        <dbReference type="ARBA" id="ARBA00022737"/>
    </source>
</evidence>